<accession>A0ABW3JW87</accession>
<gene>
    <name evidence="1" type="ORF">ACFQ21_01515</name>
</gene>
<evidence type="ECO:0000313" key="1">
    <source>
        <dbReference type="EMBL" id="MFD0997955.1"/>
    </source>
</evidence>
<name>A0ABW3JW87_9BACT</name>
<reference evidence="2" key="1">
    <citation type="journal article" date="2019" name="Int. J. Syst. Evol. Microbiol.">
        <title>The Global Catalogue of Microorganisms (GCM) 10K type strain sequencing project: providing services to taxonomists for standard genome sequencing and annotation.</title>
        <authorList>
            <consortium name="The Broad Institute Genomics Platform"/>
            <consortium name="The Broad Institute Genome Sequencing Center for Infectious Disease"/>
            <person name="Wu L."/>
            <person name="Ma J."/>
        </authorList>
    </citation>
    <scope>NUCLEOTIDE SEQUENCE [LARGE SCALE GENOMIC DNA]</scope>
    <source>
        <strain evidence="2">CCUG 58938</strain>
    </source>
</reference>
<organism evidence="1 2">
    <name type="scientific">Ohtaekwangia kribbensis</name>
    <dbReference type="NCBI Taxonomy" id="688913"/>
    <lineage>
        <taxon>Bacteria</taxon>
        <taxon>Pseudomonadati</taxon>
        <taxon>Bacteroidota</taxon>
        <taxon>Cytophagia</taxon>
        <taxon>Cytophagales</taxon>
        <taxon>Fulvivirgaceae</taxon>
        <taxon>Ohtaekwangia</taxon>
    </lineage>
</organism>
<dbReference type="RefSeq" id="WP_377573815.1">
    <property type="nucleotide sequence ID" value="NZ_JBHTKA010000001.1"/>
</dbReference>
<evidence type="ECO:0000313" key="2">
    <source>
        <dbReference type="Proteomes" id="UP001597112"/>
    </source>
</evidence>
<comment type="caution">
    <text evidence="1">The sequence shown here is derived from an EMBL/GenBank/DDBJ whole genome shotgun (WGS) entry which is preliminary data.</text>
</comment>
<evidence type="ECO:0008006" key="3">
    <source>
        <dbReference type="Google" id="ProtNLM"/>
    </source>
</evidence>
<dbReference type="Proteomes" id="UP001597112">
    <property type="component" value="Unassembled WGS sequence"/>
</dbReference>
<sequence length="212" mass="23891">MKQNTVYNCPGCSTAHKVQLNDATLVICQVCNEIVADNVADSEKPKAAHIPDDWSFLQIGTTGVYKEYNFTVIGRLRLQLRNDYKNFWCTTCDGGKCLWIAESFGSFALFTASWTEVKNDLSQLHAGKKVILANNVTLRGEYVEKCEGISYTGEIGPWNLFYPGFFLIQASNGSGQTAFFTIKKNNRHVLSGQKVTLEELNLKNILTWDEWK</sequence>
<keyword evidence="2" id="KW-1185">Reference proteome</keyword>
<protein>
    <recommendedName>
        <fullName evidence="3">DUF4178 domain-containing protein</fullName>
    </recommendedName>
</protein>
<dbReference type="EMBL" id="JBHTKA010000001">
    <property type="protein sequence ID" value="MFD0997955.1"/>
    <property type="molecule type" value="Genomic_DNA"/>
</dbReference>
<proteinExistence type="predicted"/>